<feature type="transmembrane region" description="Helical" evidence="1">
    <location>
        <begin position="378"/>
        <end position="399"/>
    </location>
</feature>
<dbReference type="InterPro" id="IPR052020">
    <property type="entry name" value="Cyclic_di-GMP/3'3'-cGAMP_PDE"/>
</dbReference>
<keyword evidence="4" id="KW-1185">Reference proteome</keyword>
<protein>
    <submittedName>
        <fullName evidence="3">HD domain-containing protein</fullName>
    </submittedName>
</protein>
<evidence type="ECO:0000313" key="3">
    <source>
        <dbReference type="EMBL" id="SCY36659.1"/>
    </source>
</evidence>
<organism evidence="3 4">
    <name type="scientific">Butyrivibrio hungatei</name>
    <dbReference type="NCBI Taxonomy" id="185008"/>
    <lineage>
        <taxon>Bacteria</taxon>
        <taxon>Bacillati</taxon>
        <taxon>Bacillota</taxon>
        <taxon>Clostridia</taxon>
        <taxon>Lachnospirales</taxon>
        <taxon>Lachnospiraceae</taxon>
        <taxon>Butyrivibrio</taxon>
    </lineage>
</organism>
<dbReference type="Gene3D" id="1.10.3210.10">
    <property type="entry name" value="Hypothetical protein af1432"/>
    <property type="match status" value="1"/>
</dbReference>
<dbReference type="InterPro" id="IPR037522">
    <property type="entry name" value="HD_GYP_dom"/>
</dbReference>
<feature type="transmembrane region" description="Helical" evidence="1">
    <location>
        <begin position="199"/>
        <end position="223"/>
    </location>
</feature>
<accession>A0A1G5FBM4</accession>
<proteinExistence type="predicted"/>
<feature type="transmembrane region" description="Helical" evidence="1">
    <location>
        <begin position="82"/>
        <end position="104"/>
    </location>
</feature>
<dbReference type="PANTHER" id="PTHR45228:SF5">
    <property type="entry name" value="CYCLIC DI-GMP PHOSPHODIESTERASE VC_1348-RELATED"/>
    <property type="match status" value="1"/>
</dbReference>
<dbReference type="InterPro" id="IPR003607">
    <property type="entry name" value="HD/PDEase_dom"/>
</dbReference>
<evidence type="ECO:0000259" key="2">
    <source>
        <dbReference type="PROSITE" id="PS51832"/>
    </source>
</evidence>
<dbReference type="SUPFAM" id="SSF109604">
    <property type="entry name" value="HD-domain/PDEase-like"/>
    <property type="match status" value="1"/>
</dbReference>
<keyword evidence="1" id="KW-0472">Membrane</keyword>
<keyword evidence="1" id="KW-1133">Transmembrane helix</keyword>
<keyword evidence="1" id="KW-0812">Transmembrane</keyword>
<feature type="transmembrane region" description="Helical" evidence="1">
    <location>
        <begin position="53"/>
        <end position="70"/>
    </location>
</feature>
<feature type="transmembrane region" description="Helical" evidence="1">
    <location>
        <begin position="21"/>
        <end position="41"/>
    </location>
</feature>
<gene>
    <name evidence="3" type="ORF">SAMN02910451_02345</name>
</gene>
<dbReference type="PROSITE" id="PS51832">
    <property type="entry name" value="HD_GYP"/>
    <property type="match status" value="1"/>
</dbReference>
<dbReference type="AlphaFoldDB" id="A0A1G5FBM4"/>
<dbReference type="Pfam" id="PF13487">
    <property type="entry name" value="HD_5"/>
    <property type="match status" value="1"/>
</dbReference>
<dbReference type="EMBL" id="FMUR01000014">
    <property type="protein sequence ID" value="SCY36659.1"/>
    <property type="molecule type" value="Genomic_DNA"/>
</dbReference>
<dbReference type="Gene3D" id="1.10.1760.20">
    <property type="match status" value="1"/>
</dbReference>
<evidence type="ECO:0000313" key="4">
    <source>
        <dbReference type="Proteomes" id="UP000183047"/>
    </source>
</evidence>
<dbReference type="SMART" id="SM00471">
    <property type="entry name" value="HDc"/>
    <property type="match status" value="1"/>
</dbReference>
<evidence type="ECO:0000256" key="1">
    <source>
        <dbReference type="SAM" id="Phobius"/>
    </source>
</evidence>
<feature type="domain" description="HD-GYP" evidence="2">
    <location>
        <begin position="475"/>
        <end position="685"/>
    </location>
</feature>
<dbReference type="PANTHER" id="PTHR45228">
    <property type="entry name" value="CYCLIC DI-GMP PHOSPHODIESTERASE TM_0186-RELATED"/>
    <property type="match status" value="1"/>
</dbReference>
<sequence length="687" mass="76503">MNVVMSFFTRMYGLPVYLDTVGTMFVSLIGGIFPGIVTAVLTNAASTIFNKEAIYFGFISALVAIYTAWFNREKKFDHIKKILIFVFVVGIGSGALGAVIQWGAMGRPQTQSIDALVEAFTIQFGVGDFWSYFIINLLLNILDKGVSIFAALLLVHFIPKRTCINIRNSGWKQKPLSINEVKRIGSLSLSSLNSLRIRITVMLLGCSFALTAIMGIVGITLYFKNAKVEKAEIALNAAKFASEVVDPNIIDECIAKGIYADAYGETESALRRIKEGITGVDRIYINQLSSDGWYIVFDIVPEGVKKHIPGEKEKFDENMQPYVGSLFKGEVVAPVEISSVSGWFIAAYYPIIDKNGICMGYAAAETSLAFVSDYMRDFMLRVLFIMTSFFILIIAFGLWSTGMGMVYPINSIEKSVENFIKAGDDQVELDEAVRQMRAIDIQTGDEIEKMYRIICDMALNQTEKIRSVRRFSEATLKMQDGLIITMADLVENRDSDTGAHVQKTSEYVKIIVEGLEKKGYYPEKISAKFKSDVVRSAPLHDVGKINISDKILNKPGKLTPEEFEIMKTHTTAGREIIEKAINTVKGEVYLKEARNMAAYHHERWDGKGYPEGLHGEVIPLSARIMAVADVFDALSSPRVYKEAFPLDEALAIISEGAGTQFDPKCVEVFMDALPEIKVILNKYNQKV</sequence>
<dbReference type="Proteomes" id="UP000183047">
    <property type="component" value="Unassembled WGS sequence"/>
</dbReference>
<dbReference type="CDD" id="cd00077">
    <property type="entry name" value="HDc"/>
    <property type="match status" value="1"/>
</dbReference>
<reference evidence="4" key="1">
    <citation type="submission" date="2016-10" db="EMBL/GenBank/DDBJ databases">
        <authorList>
            <person name="Varghese N."/>
            <person name="Submissions S."/>
        </authorList>
    </citation>
    <scope>NUCLEOTIDE SEQUENCE [LARGE SCALE GENOMIC DNA]</scope>
    <source>
        <strain evidence="4">XBD2006</strain>
    </source>
</reference>
<feature type="transmembrane region" description="Helical" evidence="1">
    <location>
        <begin position="129"/>
        <end position="158"/>
    </location>
</feature>
<name>A0A1G5FBM4_9FIRM</name>